<evidence type="ECO:0000256" key="1">
    <source>
        <dbReference type="SAM" id="SignalP"/>
    </source>
</evidence>
<feature type="signal peptide" evidence="1">
    <location>
        <begin position="1"/>
        <end position="20"/>
    </location>
</feature>
<evidence type="ECO:0000313" key="3">
    <source>
        <dbReference type="Proteomes" id="UP000236173"/>
    </source>
</evidence>
<sequence length="309" mass="33448">MRHWVLGAMAVAALWGGALSAFQPSEATLRFQFQPRQVLTYEGQQKGEGTLTTNAAGQEVVVAMTLEGTSTDTVEVERVGDYGIATVLLTTRSDLQVTVSSPVQRTEKRSHTAKARLRIDPQGRILQWQTLDRAAPSGRAPSAGLPTIQLGEFPTLGFEGLMLPEKPIRAGDTWDAGGSFTLTINERPIKVERKGQGRFVGWEKVSDRLCAVLETTTETPRLGDILQQAVTAAAPTGSLAAEGEERSTARYWFDPEYGRLAQVRANAEVTTNFSVVAPTGQTVAAMMLMTMQSEKRLVKVGTAPSGEKQ</sequence>
<organism evidence="2 3">
    <name type="scientific">Candidatus Fervidibacter japonicus</name>
    <dbReference type="NCBI Taxonomy" id="2035412"/>
    <lineage>
        <taxon>Bacteria</taxon>
        <taxon>Candidatus Fervidibacterota</taxon>
        <taxon>Candidatus Fervidibacter</taxon>
    </lineage>
</organism>
<dbReference type="AlphaFoldDB" id="A0A2H5XG13"/>
<dbReference type="Proteomes" id="UP000236173">
    <property type="component" value="Unassembled WGS sequence"/>
</dbReference>
<feature type="chain" id="PRO_5014169023" description="DUF3108 domain-containing protein" evidence="1">
    <location>
        <begin position="21"/>
        <end position="309"/>
    </location>
</feature>
<comment type="caution">
    <text evidence="2">The sequence shown here is derived from an EMBL/GenBank/DDBJ whole genome shotgun (WGS) entry which is preliminary data.</text>
</comment>
<accession>A0A2H5XG13</accession>
<evidence type="ECO:0000313" key="2">
    <source>
        <dbReference type="EMBL" id="GBD00120.1"/>
    </source>
</evidence>
<name>A0A2H5XG13_9BACT</name>
<proteinExistence type="predicted"/>
<protein>
    <recommendedName>
        <fullName evidence="4">DUF3108 domain-containing protein</fullName>
    </recommendedName>
</protein>
<gene>
    <name evidence="2" type="ORF">HRbin17_02656</name>
</gene>
<evidence type="ECO:0008006" key="4">
    <source>
        <dbReference type="Google" id="ProtNLM"/>
    </source>
</evidence>
<keyword evidence="1" id="KW-0732">Signal</keyword>
<dbReference type="EMBL" id="BEHT01000052">
    <property type="protein sequence ID" value="GBD00120.1"/>
    <property type="molecule type" value="Genomic_DNA"/>
</dbReference>
<reference evidence="3" key="1">
    <citation type="submission" date="2017-09" db="EMBL/GenBank/DDBJ databases">
        <title>Metaegenomics of thermophilic ammonia-oxidizing enrichment culture.</title>
        <authorList>
            <person name="Kato S."/>
            <person name="Suzuki K."/>
        </authorList>
    </citation>
    <scope>NUCLEOTIDE SEQUENCE [LARGE SCALE GENOMIC DNA]</scope>
</reference>